<evidence type="ECO:0000256" key="5">
    <source>
        <dbReference type="ARBA" id="ARBA00023027"/>
    </source>
</evidence>
<evidence type="ECO:0000256" key="2">
    <source>
        <dbReference type="ARBA" id="ARBA00012939"/>
    </source>
</evidence>
<evidence type="ECO:0000256" key="7">
    <source>
        <dbReference type="HAMAP-Rule" id="MF_00196"/>
    </source>
</evidence>
<evidence type="ECO:0000313" key="11">
    <source>
        <dbReference type="Proteomes" id="UP000741863"/>
    </source>
</evidence>
<evidence type="ECO:0000256" key="3">
    <source>
        <dbReference type="ARBA" id="ARBA00016219"/>
    </source>
</evidence>
<accession>A0ABS2PHF7</accession>
<dbReference type="Proteomes" id="UP000741863">
    <property type="component" value="Unassembled WGS sequence"/>
</dbReference>
<name>A0ABS2PHF7_9BACL</name>
<dbReference type="NCBIfam" id="NF002647">
    <property type="entry name" value="PRK02318.1-3"/>
    <property type="match status" value="1"/>
</dbReference>
<keyword evidence="4 7" id="KW-0560">Oxidoreductase</keyword>
<dbReference type="InterPro" id="IPR013118">
    <property type="entry name" value="Mannitol_DH_C"/>
</dbReference>
<dbReference type="Gene3D" id="3.40.50.720">
    <property type="entry name" value="NAD(P)-binding Rossmann-like Domain"/>
    <property type="match status" value="1"/>
</dbReference>
<dbReference type="PANTHER" id="PTHR30524:SF0">
    <property type="entry name" value="ALTRONATE OXIDOREDUCTASE-RELATED"/>
    <property type="match status" value="1"/>
</dbReference>
<dbReference type="EMBL" id="JAFBEC010000016">
    <property type="protein sequence ID" value="MBM7634712.1"/>
    <property type="molecule type" value="Genomic_DNA"/>
</dbReference>
<dbReference type="InterPro" id="IPR036291">
    <property type="entry name" value="NAD(P)-bd_dom_sf"/>
</dbReference>
<dbReference type="SUPFAM" id="SSF51735">
    <property type="entry name" value="NAD(P)-binding Rossmann-fold domains"/>
    <property type="match status" value="1"/>
</dbReference>
<dbReference type="InterPro" id="IPR023028">
    <property type="entry name" value="Mannitol_1_phos_5_DH"/>
</dbReference>
<gene>
    <name evidence="7" type="primary">mtlD</name>
    <name evidence="10" type="ORF">JOD17_003838</name>
</gene>
<dbReference type="PANTHER" id="PTHR30524">
    <property type="entry name" value="MANNITOL-1-PHOSPHATE 5-DEHYDROGENASE"/>
    <property type="match status" value="1"/>
</dbReference>
<evidence type="ECO:0000256" key="4">
    <source>
        <dbReference type="ARBA" id="ARBA00023002"/>
    </source>
</evidence>
<dbReference type="NCBIfam" id="NF002652">
    <property type="entry name" value="PRK02318.2-5"/>
    <property type="match status" value="1"/>
</dbReference>
<evidence type="ECO:0000256" key="6">
    <source>
        <dbReference type="ARBA" id="ARBA00048615"/>
    </source>
</evidence>
<dbReference type="PRINTS" id="PR00084">
    <property type="entry name" value="MTLDHDRGNASE"/>
</dbReference>
<keyword evidence="11" id="KW-1185">Reference proteome</keyword>
<dbReference type="Pfam" id="PF08125">
    <property type="entry name" value="Mannitol_dh_C"/>
    <property type="match status" value="1"/>
</dbReference>
<comment type="similarity">
    <text evidence="1 7">Belongs to the mannitol dehydrogenase family.</text>
</comment>
<dbReference type="RefSeq" id="WP_204699489.1">
    <property type="nucleotide sequence ID" value="NZ_JAFBEC010000016.1"/>
</dbReference>
<evidence type="ECO:0000259" key="8">
    <source>
        <dbReference type="Pfam" id="PF01232"/>
    </source>
</evidence>
<dbReference type="InterPro" id="IPR008927">
    <property type="entry name" value="6-PGluconate_DH-like_C_sf"/>
</dbReference>
<dbReference type="InterPro" id="IPR000669">
    <property type="entry name" value="Mannitol_DH"/>
</dbReference>
<dbReference type="InterPro" id="IPR023027">
    <property type="entry name" value="Mannitol_DH_CS"/>
</dbReference>
<dbReference type="EC" id="1.1.1.17" evidence="2 7"/>
<dbReference type="Pfam" id="PF01232">
    <property type="entry name" value="Mannitol_dh"/>
    <property type="match status" value="1"/>
</dbReference>
<keyword evidence="5 7" id="KW-0520">NAD</keyword>
<evidence type="ECO:0000256" key="1">
    <source>
        <dbReference type="ARBA" id="ARBA00006541"/>
    </source>
</evidence>
<reference evidence="10 11" key="1">
    <citation type="submission" date="2021-01" db="EMBL/GenBank/DDBJ databases">
        <title>Genomic Encyclopedia of Type Strains, Phase IV (KMG-IV): sequencing the most valuable type-strain genomes for metagenomic binning, comparative biology and taxonomic classification.</title>
        <authorList>
            <person name="Goeker M."/>
        </authorList>
    </citation>
    <scope>NUCLEOTIDE SEQUENCE [LARGE SCALE GENOMIC DNA]</scope>
    <source>
        <strain evidence="10 11">DSM 25540</strain>
    </source>
</reference>
<feature type="binding site" evidence="7">
    <location>
        <begin position="3"/>
        <end position="14"/>
    </location>
    <ligand>
        <name>NAD(+)</name>
        <dbReference type="ChEBI" id="CHEBI:57540"/>
    </ligand>
</feature>
<evidence type="ECO:0000313" key="10">
    <source>
        <dbReference type="EMBL" id="MBM7634712.1"/>
    </source>
</evidence>
<comment type="caution">
    <text evidence="10">The sequence shown here is derived from an EMBL/GenBank/DDBJ whole genome shotgun (WGS) entry which is preliminary data.</text>
</comment>
<dbReference type="NCBIfam" id="NF002646">
    <property type="entry name" value="PRK02318.1-2"/>
    <property type="match status" value="1"/>
</dbReference>
<feature type="domain" description="Mannitol dehydrogenase C-terminal" evidence="9">
    <location>
        <begin position="196"/>
        <end position="336"/>
    </location>
</feature>
<dbReference type="InterPro" id="IPR013328">
    <property type="entry name" value="6PGD_dom2"/>
</dbReference>
<organism evidence="10 11">
    <name type="scientific">Geomicrobium sediminis</name>
    <dbReference type="NCBI Taxonomy" id="1347788"/>
    <lineage>
        <taxon>Bacteria</taxon>
        <taxon>Bacillati</taxon>
        <taxon>Bacillota</taxon>
        <taxon>Bacilli</taxon>
        <taxon>Bacillales</taxon>
        <taxon>Geomicrobium</taxon>
    </lineage>
</organism>
<proteinExistence type="inferred from homology"/>
<dbReference type="InterPro" id="IPR013131">
    <property type="entry name" value="Mannitol_DH_N"/>
</dbReference>
<evidence type="ECO:0000259" key="9">
    <source>
        <dbReference type="Pfam" id="PF08125"/>
    </source>
</evidence>
<dbReference type="GO" id="GO:0008926">
    <property type="term" value="F:mannitol-1-phosphate 5-dehydrogenase activity"/>
    <property type="evidence" value="ECO:0007669"/>
    <property type="project" value="UniProtKB-EC"/>
</dbReference>
<dbReference type="SUPFAM" id="SSF48179">
    <property type="entry name" value="6-phosphogluconate dehydrogenase C-terminal domain-like"/>
    <property type="match status" value="1"/>
</dbReference>
<comment type="catalytic activity">
    <reaction evidence="6 7">
        <text>D-mannitol 1-phosphate + NAD(+) = beta-D-fructose 6-phosphate + NADH + H(+)</text>
        <dbReference type="Rhea" id="RHEA:19661"/>
        <dbReference type="ChEBI" id="CHEBI:15378"/>
        <dbReference type="ChEBI" id="CHEBI:57540"/>
        <dbReference type="ChEBI" id="CHEBI:57634"/>
        <dbReference type="ChEBI" id="CHEBI:57945"/>
        <dbReference type="ChEBI" id="CHEBI:61381"/>
        <dbReference type="EC" id="1.1.1.17"/>
    </reaction>
</comment>
<dbReference type="Gene3D" id="1.10.1040.10">
    <property type="entry name" value="N-(1-d-carboxylethyl)-l-norvaline Dehydrogenase, domain 2"/>
    <property type="match status" value="1"/>
</dbReference>
<protein>
    <recommendedName>
        <fullName evidence="3 7">Mannitol-1-phosphate 5-dehydrogenase</fullName>
        <ecNumber evidence="2 7">1.1.1.17</ecNumber>
    </recommendedName>
</protein>
<sequence>MNAVHFGAGNIGRGFIGALLQQAGYSVTFVDVNEEVINALKSRRGYTVTIASEEQSSFQVDDVDGLNSLTEEDEVIAAITNADLVTTAVGPNILPRIAPVIAKGIEKRITATPLNIIACENAIRATSTLKSYVLEHATEVPDWIGFADAAVDRIVPSVPSEDVLAVTVEPFFEWVVEAPMLVGDMSLGEAKLVDELDPYLERKLFTVNTGHAAAAYAGMKQGKMRIVDAMLDHDIEEHVRGALRETSTVLVEDYGFDEDEHRQYAERIVERYKNPYLQDTVARVGRGPIRKLGPNDRLVKPAKAFARKGNPEHLVQAIVNALEFYADDDPESEQLRALIEEHGAYEAFLNVSALSEDEPLAQLVKQKLSL</sequence>
<feature type="domain" description="Mannitol dehydrogenase N-terminal" evidence="8">
    <location>
        <begin position="1"/>
        <end position="180"/>
    </location>
</feature>
<dbReference type="PROSITE" id="PS00974">
    <property type="entry name" value="MANNITOL_DHGENASE"/>
    <property type="match status" value="1"/>
</dbReference>
<dbReference type="HAMAP" id="MF_00196">
    <property type="entry name" value="Mannitol_dehydrog"/>
    <property type="match status" value="1"/>
</dbReference>